<organism evidence="3 4">
    <name type="scientific">Comamonas testosteroni</name>
    <name type="common">Pseudomonas testosteroni</name>
    <dbReference type="NCBI Taxonomy" id="285"/>
    <lineage>
        <taxon>Bacteria</taxon>
        <taxon>Pseudomonadati</taxon>
        <taxon>Pseudomonadota</taxon>
        <taxon>Betaproteobacteria</taxon>
        <taxon>Burkholderiales</taxon>
        <taxon>Comamonadaceae</taxon>
        <taxon>Comamonas</taxon>
    </lineage>
</organism>
<evidence type="ECO:0000313" key="3">
    <source>
        <dbReference type="EMBL" id="RGE45696.1"/>
    </source>
</evidence>
<protein>
    <recommendedName>
        <fullName evidence="5">MORN repeat protein</fullName>
    </recommendedName>
</protein>
<feature type="region of interest" description="Disordered" evidence="1">
    <location>
        <begin position="300"/>
        <end position="324"/>
    </location>
</feature>
<comment type="caution">
    <text evidence="3">The sequence shown here is derived from an EMBL/GenBank/DDBJ whole genome shotgun (WGS) entry which is preliminary data.</text>
</comment>
<feature type="compositionally biased region" description="Low complexity" evidence="1">
    <location>
        <begin position="383"/>
        <end position="406"/>
    </location>
</feature>
<feature type="chain" id="PRO_5016671471" description="MORN repeat protein" evidence="2">
    <location>
        <begin position="20"/>
        <end position="493"/>
    </location>
</feature>
<evidence type="ECO:0000256" key="2">
    <source>
        <dbReference type="SAM" id="SignalP"/>
    </source>
</evidence>
<sequence>MLVLCLSLFAIAAPTAAHSQVNPEIANCSELKDEATITQADLCSAHIGCRFVLGVQKTCARAKSYLERLRTAIGEGTPTLFGLLGNRKEVTPDAVFTAALGADNMEQQRKLGGNTKFQQQAQDVSARVREVGNGSTLTGRSPSGTDWIYYGQTSGGKANGTGSFIYSSGEIQRGQFKNDDLDGPGDVLFASGTRFVGTINEDSGRREGLQVDEAGFQRDGVRYSDGKFIGVMTRPDGSKFRGTIDKTMLKEGREYRPDGTLAEEGRYEGGKLFVGTRYDAAGVATAVNLPAEREAAKRAAAAAEQQRKQDEEQRQREAAAQAEQQFRASLQAMNPGQLFAKADELNAQGERNRSREVLRTLVSRFPDHALAATAARQLSGETGASPAPSGASAAGAAPRSPGGALSAKACSDMKQAVISTRIPANASVTTSMETVMFMTKTALDMIAGNCPTEGATPAQIEAERQERTRQYKAAEDACNAVQSGGRRCVAQRH</sequence>
<proteinExistence type="predicted"/>
<keyword evidence="2" id="KW-0732">Signal</keyword>
<dbReference type="SUPFAM" id="SSF82185">
    <property type="entry name" value="Histone H3 K4-specific methyltransferase SET7/9 N-terminal domain"/>
    <property type="match status" value="1"/>
</dbReference>
<reference evidence="3 4" key="1">
    <citation type="submission" date="2018-08" db="EMBL/GenBank/DDBJ databases">
        <title>Comamonas testosteroni strain SWCO2.</title>
        <authorList>
            <person name="Jiang N."/>
            <person name="Zhang X.Z."/>
        </authorList>
    </citation>
    <scope>NUCLEOTIDE SEQUENCE [LARGE SCALE GENOMIC DNA]</scope>
    <source>
        <strain evidence="3 4">SWCO2</strain>
    </source>
</reference>
<evidence type="ECO:0008006" key="5">
    <source>
        <dbReference type="Google" id="ProtNLM"/>
    </source>
</evidence>
<dbReference type="AlphaFoldDB" id="A0A373FNH1"/>
<feature type="signal peptide" evidence="2">
    <location>
        <begin position="1"/>
        <end position="19"/>
    </location>
</feature>
<dbReference type="Gene3D" id="2.20.110.10">
    <property type="entry name" value="Histone H3 K4-specific methyltransferase SET7/9 N-terminal domain"/>
    <property type="match status" value="1"/>
</dbReference>
<gene>
    <name evidence="3" type="ORF">DZC30_07015</name>
</gene>
<accession>A0A373FNH1</accession>
<evidence type="ECO:0000256" key="1">
    <source>
        <dbReference type="SAM" id="MobiDB-lite"/>
    </source>
</evidence>
<dbReference type="Proteomes" id="UP000261948">
    <property type="component" value="Unassembled WGS sequence"/>
</dbReference>
<dbReference type="EMBL" id="QURR01000007">
    <property type="protein sequence ID" value="RGE45696.1"/>
    <property type="molecule type" value="Genomic_DNA"/>
</dbReference>
<feature type="region of interest" description="Disordered" evidence="1">
    <location>
        <begin position="376"/>
        <end position="406"/>
    </location>
</feature>
<name>A0A373FNH1_COMTE</name>
<evidence type="ECO:0000313" key="4">
    <source>
        <dbReference type="Proteomes" id="UP000261948"/>
    </source>
</evidence>
<keyword evidence="4" id="KW-1185">Reference proteome</keyword>
<feature type="compositionally biased region" description="Basic and acidic residues" evidence="1">
    <location>
        <begin position="305"/>
        <end position="317"/>
    </location>
</feature>